<evidence type="ECO:0000256" key="2">
    <source>
        <dbReference type="ARBA" id="ARBA00022801"/>
    </source>
</evidence>
<dbReference type="EMBL" id="JAPNNL010000262">
    <property type="protein sequence ID" value="MDA0638639.1"/>
    <property type="molecule type" value="Genomic_DNA"/>
</dbReference>
<feature type="modified residue" description="N6-carboxylysine" evidence="3">
    <location>
        <position position="142"/>
    </location>
</feature>
<dbReference type="Pfam" id="PF02126">
    <property type="entry name" value="PTE"/>
    <property type="match status" value="1"/>
</dbReference>
<dbReference type="InterPro" id="IPR032466">
    <property type="entry name" value="Metal_Hydrolase"/>
</dbReference>
<dbReference type="PANTHER" id="PTHR10819:SF3">
    <property type="entry name" value="PHOSPHOTRIESTERASE-RELATED PROTEIN"/>
    <property type="match status" value="1"/>
</dbReference>
<keyword evidence="5" id="KW-1185">Reference proteome</keyword>
<dbReference type="InterPro" id="IPR001559">
    <property type="entry name" value="Phosphotriesterase"/>
</dbReference>
<gene>
    <name evidence="4" type="ORF">OUY22_34965</name>
</gene>
<comment type="similarity">
    <text evidence="3">Belongs to the metallo-dependent hydrolases superfamily. Phosphotriesterase family.</text>
</comment>
<dbReference type="Gene3D" id="3.20.20.140">
    <property type="entry name" value="Metal-dependent hydrolases"/>
    <property type="match status" value="1"/>
</dbReference>
<dbReference type="PANTHER" id="PTHR10819">
    <property type="entry name" value="PHOSPHOTRIESTERASE-RELATED"/>
    <property type="match status" value="1"/>
</dbReference>
<dbReference type="Proteomes" id="UP001144036">
    <property type="component" value="Unassembled WGS sequence"/>
</dbReference>
<evidence type="ECO:0000256" key="1">
    <source>
        <dbReference type="ARBA" id="ARBA00022723"/>
    </source>
</evidence>
<sequence length="311" mass="32574">MYTAEPAGLVRTVLGDVSPDSLGPMLIHEHLLTAPPAYAVHQDPDLEFGTAAGAEAEVADLVAAGGGGLVELTTVDYGRDVTAALAAARATGARIVQGTGLQKGIYYPAGTSRRTSEELAAGFADDIRTGFGPESTRAGVIKAGTCSTEELWDVERKVLTAAALAARATGAPILTHTQAGRLGHQQLDVFEAAGLDLGQVCVGHLDRNLEADYLISLARRGAWLGLDQWTKDKYGHDADRAAMVRRLVDAGHTRVMVSGDLGRGSYQRAYGGSPGLGACLDAIRKALGDELAELTLVANPARFLAFREAAR</sequence>
<evidence type="ECO:0008006" key="6">
    <source>
        <dbReference type="Google" id="ProtNLM"/>
    </source>
</evidence>
<keyword evidence="2" id="KW-0378">Hydrolase</keyword>
<protein>
    <recommendedName>
        <fullName evidence="6">Phosphotriesterase</fullName>
    </recommendedName>
</protein>
<organism evidence="4 5">
    <name type="scientific">Nonomuraea corallina</name>
    <dbReference type="NCBI Taxonomy" id="2989783"/>
    <lineage>
        <taxon>Bacteria</taxon>
        <taxon>Bacillati</taxon>
        <taxon>Actinomycetota</taxon>
        <taxon>Actinomycetes</taxon>
        <taxon>Streptosporangiales</taxon>
        <taxon>Streptosporangiaceae</taxon>
        <taxon>Nonomuraea</taxon>
    </lineage>
</organism>
<evidence type="ECO:0000256" key="3">
    <source>
        <dbReference type="PROSITE-ProRule" id="PRU00679"/>
    </source>
</evidence>
<proteinExistence type="inferred from homology"/>
<name>A0ABT4SNA4_9ACTN</name>
<evidence type="ECO:0000313" key="5">
    <source>
        <dbReference type="Proteomes" id="UP001144036"/>
    </source>
</evidence>
<evidence type="ECO:0000313" key="4">
    <source>
        <dbReference type="EMBL" id="MDA0638639.1"/>
    </source>
</evidence>
<keyword evidence="1" id="KW-0479">Metal-binding</keyword>
<dbReference type="RefSeq" id="WP_270159589.1">
    <property type="nucleotide sequence ID" value="NZ_JAPNNL010000262.1"/>
</dbReference>
<accession>A0ABT4SNA4</accession>
<dbReference type="PIRSF" id="PIRSF016839">
    <property type="entry name" value="PhP"/>
    <property type="match status" value="1"/>
</dbReference>
<dbReference type="PROSITE" id="PS51347">
    <property type="entry name" value="PHOSPHOTRIESTERASE_2"/>
    <property type="match status" value="1"/>
</dbReference>
<dbReference type="SUPFAM" id="SSF51556">
    <property type="entry name" value="Metallo-dependent hydrolases"/>
    <property type="match status" value="1"/>
</dbReference>
<comment type="caution">
    <text evidence="4">The sequence shown here is derived from an EMBL/GenBank/DDBJ whole genome shotgun (WGS) entry which is preliminary data.</text>
</comment>
<reference evidence="4" key="1">
    <citation type="submission" date="2022-11" db="EMBL/GenBank/DDBJ databases">
        <title>Nonomuraea corallina sp. nov., a new species of the genus Nonomuraea isolated from sea side sediment in Thai sea.</title>
        <authorList>
            <person name="Ngamcharungchit C."/>
            <person name="Matsumoto A."/>
            <person name="Suriyachadkun C."/>
            <person name="Panbangred W."/>
            <person name="Inahashi Y."/>
            <person name="Intra B."/>
        </authorList>
    </citation>
    <scope>NUCLEOTIDE SEQUENCE</scope>
    <source>
        <strain evidence="4">MCN248</strain>
    </source>
</reference>